<protein>
    <recommendedName>
        <fullName evidence="3">DUF2786 domain-containing protein</fullName>
    </recommendedName>
</protein>
<gene>
    <name evidence="1" type="ORF">ACFOWZ_18630</name>
</gene>
<evidence type="ECO:0000313" key="2">
    <source>
        <dbReference type="Proteomes" id="UP001595690"/>
    </source>
</evidence>
<keyword evidence="2" id="KW-1185">Reference proteome</keyword>
<dbReference type="EMBL" id="JBHRZI010000015">
    <property type="protein sequence ID" value="MFC3893495.1"/>
    <property type="molecule type" value="Genomic_DNA"/>
</dbReference>
<evidence type="ECO:0008006" key="3">
    <source>
        <dbReference type="Google" id="ProtNLM"/>
    </source>
</evidence>
<accession>A0ABV8BUE6</accession>
<dbReference type="Proteomes" id="UP001595690">
    <property type="component" value="Unassembled WGS sequence"/>
</dbReference>
<name>A0ABV8BUE6_9PSEU</name>
<organism evidence="1 2">
    <name type="scientific">Lentzea rhizosphaerae</name>
    <dbReference type="NCBI Taxonomy" id="2041025"/>
    <lineage>
        <taxon>Bacteria</taxon>
        <taxon>Bacillati</taxon>
        <taxon>Actinomycetota</taxon>
        <taxon>Actinomycetes</taxon>
        <taxon>Pseudonocardiales</taxon>
        <taxon>Pseudonocardiaceae</taxon>
        <taxon>Lentzea</taxon>
    </lineage>
</organism>
<dbReference type="RefSeq" id="WP_382374089.1">
    <property type="nucleotide sequence ID" value="NZ_JBHRZI010000015.1"/>
</dbReference>
<evidence type="ECO:0000313" key="1">
    <source>
        <dbReference type="EMBL" id="MFC3893495.1"/>
    </source>
</evidence>
<comment type="caution">
    <text evidence="1">The sequence shown here is derived from an EMBL/GenBank/DDBJ whole genome shotgun (WGS) entry which is preliminary data.</text>
</comment>
<proteinExistence type="predicted"/>
<reference evidence="2" key="1">
    <citation type="journal article" date="2019" name="Int. J. Syst. Evol. Microbiol.">
        <title>The Global Catalogue of Microorganisms (GCM) 10K type strain sequencing project: providing services to taxonomists for standard genome sequencing and annotation.</title>
        <authorList>
            <consortium name="The Broad Institute Genomics Platform"/>
            <consortium name="The Broad Institute Genome Sequencing Center for Infectious Disease"/>
            <person name="Wu L."/>
            <person name="Ma J."/>
        </authorList>
    </citation>
    <scope>NUCLEOTIDE SEQUENCE [LARGE SCALE GENOMIC DNA]</scope>
    <source>
        <strain evidence="2">CGMCC 4.7405</strain>
    </source>
</reference>
<sequence length="458" mass="50880">MRKPLDLRGALEGVDALDRLYDSLDARLRPEDVVTLVLEALPSLTRRERAVLRDVAEHTRRWHGFSGMSIDYARPVGAARQIAATRFVFGVDGGTVDADDPISVLEFAALVGSEINWDPAHTDFLTDRLNREDRAAAGIELSKRKYNRRFRMLRRLAAKAARLERARKMRGLTVLAAAGFVGAIDRDRFRADPDSACFIAYFTARRKLRREFSLAGRENPFDQVAEVLFARCEARDETDWEMIALACPTWQVLRRLRAEQLGELLGRWSAATRSVAELLASEWRSSEIDKATMIVRRGVDSSSWNALAGAYNAARTGWIACLHASGLTSLVEDAWPGKVMRVMAADLAAWHQTSGGGLHPDTSVWSRLPLPWDVLDGTAACSRADVEAACREHRVDPERSGWTAPRTHTAIARFRPTPELVHGVAVSDPLWAMALRRARVFSGKPLNTGVFGGQDALD</sequence>